<sequence>MRFHWSSWGSRAAAVTGAVAARGGAAVPPAQFCQMPPRRGQGRPRPSHSRPLAARRWRGLSLAAAFASAMSRRGGRERKRKRRGRGGGCWRRRGSGPVILHGSAASRLGTGLGLVLPFRDAIALSVSQREVKTLDTLVWILERIFLRFEEGRASGMEQGQRNRRRLAELGAPR</sequence>
<dbReference type="Proteomes" id="UP001054889">
    <property type="component" value="Unassembled WGS sequence"/>
</dbReference>
<gene>
    <name evidence="2" type="primary">gb29386</name>
    <name evidence="2" type="ORF">PR202_gb29386</name>
</gene>
<name>A0AAV5FZW7_ELECO</name>
<feature type="region of interest" description="Disordered" evidence="1">
    <location>
        <begin position="69"/>
        <end position="90"/>
    </location>
</feature>
<dbReference type="AlphaFoldDB" id="A0AAV5FZW7"/>
<reference evidence="2" key="2">
    <citation type="submission" date="2021-12" db="EMBL/GenBank/DDBJ databases">
        <title>Resequencing data analysis of finger millet.</title>
        <authorList>
            <person name="Hatakeyama M."/>
            <person name="Aluri S."/>
            <person name="Balachadran M.T."/>
            <person name="Sivarajan S.R."/>
            <person name="Poveda L."/>
            <person name="Shimizu-Inatsugi R."/>
            <person name="Schlapbach R."/>
            <person name="Sreeman S.M."/>
            <person name="Shimizu K.K."/>
        </authorList>
    </citation>
    <scope>NUCLEOTIDE SEQUENCE</scope>
</reference>
<evidence type="ECO:0000313" key="3">
    <source>
        <dbReference type="Proteomes" id="UP001054889"/>
    </source>
</evidence>
<proteinExistence type="predicted"/>
<feature type="region of interest" description="Disordered" evidence="1">
    <location>
        <begin position="28"/>
        <end position="51"/>
    </location>
</feature>
<feature type="compositionally biased region" description="Basic residues" evidence="1">
    <location>
        <begin position="40"/>
        <end position="51"/>
    </location>
</feature>
<feature type="compositionally biased region" description="Basic residues" evidence="1">
    <location>
        <begin position="73"/>
        <end position="90"/>
    </location>
</feature>
<protein>
    <submittedName>
        <fullName evidence="2">Uncharacterized protein</fullName>
    </submittedName>
</protein>
<keyword evidence="3" id="KW-1185">Reference proteome</keyword>
<organism evidence="2 3">
    <name type="scientific">Eleusine coracana subsp. coracana</name>
    <dbReference type="NCBI Taxonomy" id="191504"/>
    <lineage>
        <taxon>Eukaryota</taxon>
        <taxon>Viridiplantae</taxon>
        <taxon>Streptophyta</taxon>
        <taxon>Embryophyta</taxon>
        <taxon>Tracheophyta</taxon>
        <taxon>Spermatophyta</taxon>
        <taxon>Magnoliopsida</taxon>
        <taxon>Liliopsida</taxon>
        <taxon>Poales</taxon>
        <taxon>Poaceae</taxon>
        <taxon>PACMAD clade</taxon>
        <taxon>Chloridoideae</taxon>
        <taxon>Cynodonteae</taxon>
        <taxon>Eleusininae</taxon>
        <taxon>Eleusine</taxon>
    </lineage>
</organism>
<reference evidence="2" key="1">
    <citation type="journal article" date="2018" name="DNA Res.">
        <title>Multiple hybrid de novo genome assembly of finger millet, an orphan allotetraploid crop.</title>
        <authorList>
            <person name="Hatakeyama M."/>
            <person name="Aluri S."/>
            <person name="Balachadran M.T."/>
            <person name="Sivarajan S.R."/>
            <person name="Patrignani A."/>
            <person name="Gruter S."/>
            <person name="Poveda L."/>
            <person name="Shimizu-Inatsugi R."/>
            <person name="Baeten J."/>
            <person name="Francoijs K.J."/>
            <person name="Nataraja K.N."/>
            <person name="Reddy Y.A.N."/>
            <person name="Phadnis S."/>
            <person name="Ravikumar R.L."/>
            <person name="Schlapbach R."/>
            <person name="Sreeman S.M."/>
            <person name="Shimizu K.K."/>
        </authorList>
    </citation>
    <scope>NUCLEOTIDE SEQUENCE</scope>
</reference>
<accession>A0AAV5FZW7</accession>
<evidence type="ECO:0000313" key="2">
    <source>
        <dbReference type="EMBL" id="GJN40205.1"/>
    </source>
</evidence>
<evidence type="ECO:0000256" key="1">
    <source>
        <dbReference type="SAM" id="MobiDB-lite"/>
    </source>
</evidence>
<dbReference type="EMBL" id="BQKI01000106">
    <property type="protein sequence ID" value="GJN40205.1"/>
    <property type="molecule type" value="Genomic_DNA"/>
</dbReference>
<comment type="caution">
    <text evidence="2">The sequence shown here is derived from an EMBL/GenBank/DDBJ whole genome shotgun (WGS) entry which is preliminary data.</text>
</comment>